<reference evidence="1 2" key="1">
    <citation type="journal article" date="2016" name="PLoS ONE">
        <title>Complete Genome Sequence and Comparative Genomics of a Novel Myxobacterium Myxococcus hansupus.</title>
        <authorList>
            <person name="Sharma G."/>
            <person name="Narwani T."/>
            <person name="Subramanian S."/>
        </authorList>
    </citation>
    <scope>NUCLEOTIDE SEQUENCE [LARGE SCALE GENOMIC DNA]</scope>
    <source>
        <strain evidence="2">mixupus</strain>
    </source>
</reference>
<dbReference type="KEGG" id="mym:A176_006359"/>
<dbReference type="AlphaFoldDB" id="A0A0H4XMC3"/>
<evidence type="ECO:0000313" key="1">
    <source>
        <dbReference type="EMBL" id="AKQ69447.1"/>
    </source>
</evidence>
<gene>
    <name evidence="1" type="ORF">A176_006359</name>
</gene>
<accession>A0A0H4XMC3</accession>
<evidence type="ECO:0000313" key="2">
    <source>
        <dbReference type="Proteomes" id="UP000009026"/>
    </source>
</evidence>
<name>A0A0H4XMC3_9BACT</name>
<dbReference type="EMBL" id="CP012109">
    <property type="protein sequence ID" value="AKQ69447.1"/>
    <property type="molecule type" value="Genomic_DNA"/>
</dbReference>
<dbReference type="PATRIC" id="fig|1297742.4.peg.6447"/>
<proteinExistence type="predicted"/>
<dbReference type="Proteomes" id="UP000009026">
    <property type="component" value="Chromosome"/>
</dbReference>
<organism evidence="1 2">
    <name type="scientific">Pseudomyxococcus hansupus</name>
    <dbReference type="NCBI Taxonomy" id="1297742"/>
    <lineage>
        <taxon>Bacteria</taxon>
        <taxon>Pseudomonadati</taxon>
        <taxon>Myxococcota</taxon>
        <taxon>Myxococcia</taxon>
        <taxon>Myxococcales</taxon>
        <taxon>Cystobacterineae</taxon>
        <taxon>Myxococcaceae</taxon>
        <taxon>Pseudomyxococcus</taxon>
    </lineage>
</organism>
<keyword evidence="2" id="KW-1185">Reference proteome</keyword>
<protein>
    <submittedName>
        <fullName evidence="1">Uncharacterized protein</fullName>
    </submittedName>
</protein>
<sequence length="57" mass="6568">MGHARSDQAFTIVIETKTLDDTIHGFMRVRSMLKFRAWNTSPQCAITIPFTGKRVRE</sequence>